<evidence type="ECO:0000259" key="2">
    <source>
        <dbReference type="Pfam" id="PF02272"/>
    </source>
</evidence>
<protein>
    <submittedName>
        <fullName evidence="3">Bifunctional oligoribonuclease/PAP phosphatase NrnA</fullName>
    </submittedName>
</protein>
<dbReference type="Pfam" id="PF02272">
    <property type="entry name" value="DHHA1"/>
    <property type="match status" value="1"/>
</dbReference>
<dbReference type="AlphaFoldDB" id="A0A7Y0L207"/>
<comment type="caution">
    <text evidence="3">The sequence shown here is derived from an EMBL/GenBank/DDBJ whole genome shotgun (WGS) entry which is preliminary data.</text>
</comment>
<organism evidence="3 4">
    <name type="scientific">Sulfobacillus harzensis</name>
    <dbReference type="NCBI Taxonomy" id="2729629"/>
    <lineage>
        <taxon>Bacteria</taxon>
        <taxon>Bacillati</taxon>
        <taxon>Bacillota</taxon>
        <taxon>Clostridia</taxon>
        <taxon>Eubacteriales</taxon>
        <taxon>Clostridiales Family XVII. Incertae Sedis</taxon>
        <taxon>Sulfobacillus</taxon>
    </lineage>
</organism>
<name>A0A7Y0L207_9FIRM</name>
<reference evidence="3 4" key="1">
    <citation type="submission" date="2020-04" db="EMBL/GenBank/DDBJ databases">
        <authorList>
            <person name="Zhang R."/>
            <person name="Schippers A."/>
        </authorList>
    </citation>
    <scope>NUCLEOTIDE SEQUENCE [LARGE SCALE GENOMIC DNA]</scope>
    <source>
        <strain evidence="3 4">DSM 109850</strain>
    </source>
</reference>
<dbReference type="Gene3D" id="3.10.310.30">
    <property type="match status" value="1"/>
</dbReference>
<dbReference type="InterPro" id="IPR003156">
    <property type="entry name" value="DHHA1_dom"/>
</dbReference>
<dbReference type="Pfam" id="PF01368">
    <property type="entry name" value="DHH"/>
    <property type="match status" value="1"/>
</dbReference>
<dbReference type="InterPro" id="IPR051319">
    <property type="entry name" value="Oligoribo/pAp-PDE_c-di-AMP_PDE"/>
</dbReference>
<accession>A0A7Y0L207</accession>
<dbReference type="InterPro" id="IPR001667">
    <property type="entry name" value="DDH_dom"/>
</dbReference>
<dbReference type="PANTHER" id="PTHR47618">
    <property type="entry name" value="BIFUNCTIONAL OLIGORIBONUCLEASE AND PAP PHOSPHATASE NRNA"/>
    <property type="match status" value="1"/>
</dbReference>
<dbReference type="SUPFAM" id="SSF64182">
    <property type="entry name" value="DHH phosphoesterases"/>
    <property type="match status" value="1"/>
</dbReference>
<dbReference type="EMBL" id="JABBVZ010000013">
    <property type="protein sequence ID" value="NMP21833.1"/>
    <property type="molecule type" value="Genomic_DNA"/>
</dbReference>
<proteinExistence type="predicted"/>
<dbReference type="InterPro" id="IPR038763">
    <property type="entry name" value="DHH_sf"/>
</dbReference>
<evidence type="ECO:0000259" key="1">
    <source>
        <dbReference type="Pfam" id="PF01368"/>
    </source>
</evidence>
<dbReference type="PANTHER" id="PTHR47618:SF1">
    <property type="entry name" value="BIFUNCTIONAL OLIGORIBONUCLEASE AND PAP PHOSPHATASE NRNA"/>
    <property type="match status" value="1"/>
</dbReference>
<sequence length="323" mass="34824">MTNASPKAAIVDALAKAERVLVAMHAAPDGDSAGSGLALGQALSRMGKSVTYVSKDGIPDRIAFLPGADMVQDWDAVVGQHFDVVVSVDCGHQSRLGAPESFWQQNLLLINIDHHAQNPRFGHMNWIDGSMSSTGEMICELFWEAGWPVNTDQALCLYTAISTDTLSFRQRNTVTNTFKAATWLATAGLDLARANRLIWDSRPIEELRFLGWALGAAEVSSDGRVAWLAVPRQIMHRYGVDDAAVDTVVQHLMSIDSVEVAFLARESEDGSQAKVSWRGRANWDVSQFAACFGGGGHPYAAAAQINGELDTVLTQVLGELGVG</sequence>
<evidence type="ECO:0000313" key="3">
    <source>
        <dbReference type="EMBL" id="NMP21833.1"/>
    </source>
</evidence>
<dbReference type="GO" id="GO:0003676">
    <property type="term" value="F:nucleic acid binding"/>
    <property type="evidence" value="ECO:0007669"/>
    <property type="project" value="InterPro"/>
</dbReference>
<evidence type="ECO:0000313" key="4">
    <source>
        <dbReference type="Proteomes" id="UP000533476"/>
    </source>
</evidence>
<gene>
    <name evidence="3" type="ORF">HIJ39_05640</name>
</gene>
<feature type="domain" description="DHHA1" evidence="2">
    <location>
        <begin position="237"/>
        <end position="310"/>
    </location>
</feature>
<dbReference type="RefSeq" id="WP_169097596.1">
    <property type="nucleotide sequence ID" value="NZ_JABBVZ010000013.1"/>
</dbReference>
<feature type="domain" description="DDH" evidence="1">
    <location>
        <begin position="19"/>
        <end position="161"/>
    </location>
</feature>
<dbReference type="Gene3D" id="3.90.1640.10">
    <property type="entry name" value="inorganic pyrophosphatase (n-terminal core)"/>
    <property type="match status" value="1"/>
</dbReference>
<keyword evidence="4" id="KW-1185">Reference proteome</keyword>
<dbReference type="Proteomes" id="UP000533476">
    <property type="component" value="Unassembled WGS sequence"/>
</dbReference>